<evidence type="ECO:0000313" key="1">
    <source>
        <dbReference type="EMBL" id="TCP26678.1"/>
    </source>
</evidence>
<dbReference type="SFLD" id="SFLDS00003">
    <property type="entry name" value="Haloacid_Dehalogenase"/>
    <property type="match status" value="1"/>
</dbReference>
<protein>
    <submittedName>
        <fullName evidence="1">Putative hydrolase of the HAD superfamily</fullName>
    </submittedName>
</protein>
<evidence type="ECO:0000313" key="2">
    <source>
        <dbReference type="Proteomes" id="UP000294564"/>
    </source>
</evidence>
<reference evidence="1 2" key="1">
    <citation type="submission" date="2019-03" db="EMBL/GenBank/DDBJ databases">
        <title>Genomic Encyclopedia of Type Strains, Phase IV (KMG-IV): sequencing the most valuable type-strain genomes for metagenomic binning, comparative biology and taxonomic classification.</title>
        <authorList>
            <person name="Goeker M."/>
        </authorList>
    </citation>
    <scope>NUCLEOTIDE SEQUENCE [LARGE SCALE GENOMIC DNA]</scope>
    <source>
        <strain evidence="1 2">DSM 14836</strain>
    </source>
</reference>
<dbReference type="NCBIfam" id="TIGR01549">
    <property type="entry name" value="HAD-SF-IA-v1"/>
    <property type="match status" value="1"/>
</dbReference>
<sequence>MTEITDIFFDLDHTLWDFDKNSALSFKKIFKEKQLKLDLDEFLKVYEPINLEYWRLYRDDKIAKEELRYKRLKTTFDKLNYEVEDELINQIAEDYINYLPLFNHLLDGAIDLLEYLKEKYKLHIITNGFEEVQKLKLEKSQIHSYFDVVVTSESVGVKKPNPRVFEFALNKANVTANKAIMIGDSLEADVLGALAVGITPIHLFNSMCNVDERVTSVQSLLEIKQYL</sequence>
<gene>
    <name evidence="1" type="ORF">EV195_10216</name>
</gene>
<dbReference type="SFLD" id="SFLDG01129">
    <property type="entry name" value="C1.5:_HAD__Beta-PGM__Phosphata"/>
    <property type="match status" value="1"/>
</dbReference>
<dbReference type="GO" id="GO:0008253">
    <property type="term" value="F:5'-nucleotidase activity"/>
    <property type="evidence" value="ECO:0007669"/>
    <property type="project" value="InterPro"/>
</dbReference>
<dbReference type="InterPro" id="IPR006439">
    <property type="entry name" value="HAD-SF_hydro_IA"/>
</dbReference>
<dbReference type="InterPro" id="IPR036412">
    <property type="entry name" value="HAD-like_sf"/>
</dbReference>
<dbReference type="Gene3D" id="3.40.50.1000">
    <property type="entry name" value="HAD superfamily/HAD-like"/>
    <property type="match status" value="1"/>
</dbReference>
<dbReference type="PANTHER" id="PTHR47478">
    <property type="match status" value="1"/>
</dbReference>
<dbReference type="SUPFAM" id="SSF56784">
    <property type="entry name" value="HAD-like"/>
    <property type="match status" value="1"/>
</dbReference>
<dbReference type="InterPro" id="IPR023214">
    <property type="entry name" value="HAD_sf"/>
</dbReference>
<comment type="caution">
    <text evidence="1">The sequence shown here is derived from an EMBL/GenBank/DDBJ whole genome shotgun (WGS) entry which is preliminary data.</text>
</comment>
<dbReference type="PANTHER" id="PTHR47478:SF1">
    <property type="entry name" value="PYRIMIDINE 5'-NUCLEOTIDASE YJJG"/>
    <property type="match status" value="1"/>
</dbReference>
<dbReference type="AlphaFoldDB" id="A0A4R2NY75"/>
<keyword evidence="1" id="KW-0378">Hydrolase</keyword>
<name>A0A4R2NY75_9FLAO</name>
<dbReference type="Proteomes" id="UP000294564">
    <property type="component" value="Unassembled WGS sequence"/>
</dbReference>
<dbReference type="Gene3D" id="1.10.150.240">
    <property type="entry name" value="Putative phosphatase, domain 2"/>
    <property type="match status" value="1"/>
</dbReference>
<dbReference type="OrthoDB" id="9802350at2"/>
<dbReference type="RefSeq" id="WP_132793360.1">
    <property type="nucleotide sequence ID" value="NZ_SLXM01000002.1"/>
</dbReference>
<dbReference type="InterPro" id="IPR052550">
    <property type="entry name" value="Pyrimidine_5'-ntase_YjjG"/>
</dbReference>
<dbReference type="NCBIfam" id="TIGR02254">
    <property type="entry name" value="YjjG_YfnB"/>
    <property type="match status" value="1"/>
</dbReference>
<dbReference type="InterPro" id="IPR023198">
    <property type="entry name" value="PGP-like_dom2"/>
</dbReference>
<dbReference type="EMBL" id="SLXM01000002">
    <property type="protein sequence ID" value="TCP26678.1"/>
    <property type="molecule type" value="Genomic_DNA"/>
</dbReference>
<dbReference type="InterPro" id="IPR011951">
    <property type="entry name" value="HAD-SF_hydro_IA_YjjG/PynA"/>
</dbReference>
<keyword evidence="2" id="KW-1185">Reference proteome</keyword>
<accession>A0A4R2NY75</accession>
<dbReference type="Pfam" id="PF00702">
    <property type="entry name" value="Hydrolase"/>
    <property type="match status" value="1"/>
</dbReference>
<organism evidence="1 2">
    <name type="scientific">Tenacibaculum skagerrakense</name>
    <dbReference type="NCBI Taxonomy" id="186571"/>
    <lineage>
        <taxon>Bacteria</taxon>
        <taxon>Pseudomonadati</taxon>
        <taxon>Bacteroidota</taxon>
        <taxon>Flavobacteriia</taxon>
        <taxon>Flavobacteriales</taxon>
        <taxon>Flavobacteriaceae</taxon>
        <taxon>Tenacibaculum</taxon>
    </lineage>
</organism>
<proteinExistence type="predicted"/>
<dbReference type="PRINTS" id="PR00413">
    <property type="entry name" value="HADHALOGNASE"/>
</dbReference>
<dbReference type="SFLD" id="SFLDG01135">
    <property type="entry name" value="C1.5.6:_HAD__Beta-PGM__Phospha"/>
    <property type="match status" value="1"/>
</dbReference>